<dbReference type="EMBL" id="CAJJDO010000065">
    <property type="protein sequence ID" value="CAD8176740.1"/>
    <property type="molecule type" value="Genomic_DNA"/>
</dbReference>
<dbReference type="PANTHER" id="PTHR10159">
    <property type="entry name" value="DUAL SPECIFICITY PROTEIN PHOSPHATASE"/>
    <property type="match status" value="1"/>
</dbReference>
<name>A0A8S1VHJ8_9CILI</name>
<dbReference type="GO" id="GO:0008330">
    <property type="term" value="F:protein tyrosine/threonine phosphatase activity"/>
    <property type="evidence" value="ECO:0007669"/>
    <property type="project" value="TreeGrafter"/>
</dbReference>
<feature type="domain" description="Tyrosine-protein phosphatase" evidence="6">
    <location>
        <begin position="9"/>
        <end position="144"/>
    </location>
</feature>
<dbReference type="Proteomes" id="UP000689195">
    <property type="component" value="Unassembled WGS sequence"/>
</dbReference>
<evidence type="ECO:0000256" key="3">
    <source>
        <dbReference type="ARBA" id="ARBA00022801"/>
    </source>
</evidence>
<evidence type="ECO:0000256" key="5">
    <source>
        <dbReference type="SAM" id="MobiDB-lite"/>
    </source>
</evidence>
<keyword evidence="4" id="KW-0904">Protein phosphatase</keyword>
<feature type="compositionally biased region" description="Low complexity" evidence="5">
    <location>
        <begin position="212"/>
        <end position="222"/>
    </location>
</feature>
<comment type="similarity">
    <text evidence="1">Belongs to the protein-tyrosine phosphatase family. Non-receptor class dual specificity subfamily.</text>
</comment>
<sequence length="290" mass="34211">MHNSAFLFSVLEDKLHKLYQGNINVLESIQYFQLKNIRTIIVVGKHNYKQYTEFVTYHKVDENQTDIIKIFDRITTLISNEIKRSSVLVCCSNGLNWSAAIIIAYLIKIKQWQYEKAFYHLKSLKTLVNPSLPLKKQLILFNSKIHNQKQENQENNINYSNLIIPSKFQQRIIEQTQKQQYLEDSINSQDDIQSIGSCQGGQTPIFYSPNKQSMVQKQKQSSNPKSPEKRISRHIRNYTFQIDDATKQQLQNNEQQVQSSPQFKNQEEQLILRHRRRRITHRTKSALNQK</sequence>
<dbReference type="OrthoDB" id="299623at2759"/>
<dbReference type="GO" id="GO:0043409">
    <property type="term" value="P:negative regulation of MAPK cascade"/>
    <property type="evidence" value="ECO:0007669"/>
    <property type="project" value="TreeGrafter"/>
</dbReference>
<accession>A0A8S1VHJ8</accession>
<dbReference type="Pfam" id="PF00782">
    <property type="entry name" value="DSPc"/>
    <property type="match status" value="1"/>
</dbReference>
<dbReference type="AlphaFoldDB" id="A0A8S1VHJ8"/>
<dbReference type="CDD" id="cd14498">
    <property type="entry name" value="DSP"/>
    <property type="match status" value="1"/>
</dbReference>
<evidence type="ECO:0000313" key="7">
    <source>
        <dbReference type="EMBL" id="CAD8176740.1"/>
    </source>
</evidence>
<dbReference type="EC" id="3.1.3.48" evidence="2"/>
<dbReference type="InterPro" id="IPR020422">
    <property type="entry name" value="TYR_PHOSPHATASE_DUAL_dom"/>
</dbReference>
<dbReference type="SMART" id="SM00195">
    <property type="entry name" value="DSPc"/>
    <property type="match status" value="1"/>
</dbReference>
<evidence type="ECO:0000256" key="1">
    <source>
        <dbReference type="ARBA" id="ARBA00008601"/>
    </source>
</evidence>
<evidence type="ECO:0000256" key="4">
    <source>
        <dbReference type="ARBA" id="ARBA00022912"/>
    </source>
</evidence>
<dbReference type="InterPro" id="IPR000340">
    <property type="entry name" value="Dual-sp_phosphatase_cat-dom"/>
</dbReference>
<gene>
    <name evidence="7" type="ORF">PPENT_87.1.T0650234</name>
</gene>
<keyword evidence="3" id="KW-0378">Hydrolase</keyword>
<evidence type="ECO:0000259" key="6">
    <source>
        <dbReference type="SMART" id="SM00195"/>
    </source>
</evidence>
<reference evidence="7" key="1">
    <citation type="submission" date="2021-01" db="EMBL/GenBank/DDBJ databases">
        <authorList>
            <consortium name="Genoscope - CEA"/>
            <person name="William W."/>
        </authorList>
    </citation>
    <scope>NUCLEOTIDE SEQUENCE</scope>
</reference>
<proteinExistence type="inferred from homology"/>
<evidence type="ECO:0000313" key="8">
    <source>
        <dbReference type="Proteomes" id="UP000689195"/>
    </source>
</evidence>
<dbReference type="GO" id="GO:0033550">
    <property type="term" value="F:MAP kinase tyrosine phosphatase activity"/>
    <property type="evidence" value="ECO:0007669"/>
    <property type="project" value="TreeGrafter"/>
</dbReference>
<dbReference type="GO" id="GO:0005737">
    <property type="term" value="C:cytoplasm"/>
    <property type="evidence" value="ECO:0007669"/>
    <property type="project" value="TreeGrafter"/>
</dbReference>
<keyword evidence="8" id="KW-1185">Reference proteome</keyword>
<protein>
    <recommendedName>
        <fullName evidence="2">protein-tyrosine-phosphatase</fullName>
        <ecNumber evidence="2">3.1.3.48</ecNumber>
    </recommendedName>
</protein>
<dbReference type="PANTHER" id="PTHR10159:SF519">
    <property type="entry name" value="DUAL SPECIFICITY PROTEIN PHOSPHATASE MPK3"/>
    <property type="match status" value="1"/>
</dbReference>
<dbReference type="GO" id="GO:0017017">
    <property type="term" value="F:MAP kinase tyrosine/serine/threonine phosphatase activity"/>
    <property type="evidence" value="ECO:0007669"/>
    <property type="project" value="TreeGrafter"/>
</dbReference>
<organism evidence="7 8">
    <name type="scientific">Paramecium pentaurelia</name>
    <dbReference type="NCBI Taxonomy" id="43138"/>
    <lineage>
        <taxon>Eukaryota</taxon>
        <taxon>Sar</taxon>
        <taxon>Alveolata</taxon>
        <taxon>Ciliophora</taxon>
        <taxon>Intramacronucleata</taxon>
        <taxon>Oligohymenophorea</taxon>
        <taxon>Peniculida</taxon>
        <taxon>Parameciidae</taxon>
        <taxon>Paramecium</taxon>
    </lineage>
</organism>
<feature type="region of interest" description="Disordered" evidence="5">
    <location>
        <begin position="212"/>
        <end position="231"/>
    </location>
</feature>
<evidence type="ECO:0000256" key="2">
    <source>
        <dbReference type="ARBA" id="ARBA00013064"/>
    </source>
</evidence>
<comment type="caution">
    <text evidence="7">The sequence shown here is derived from an EMBL/GenBank/DDBJ whole genome shotgun (WGS) entry which is preliminary data.</text>
</comment>